<reference evidence="1 2" key="1">
    <citation type="submission" date="2020-10" db="EMBL/GenBank/DDBJ databases">
        <title>The Coptis chinensis genome and diversification of protoberbering-type alkaloids.</title>
        <authorList>
            <person name="Wang B."/>
            <person name="Shu S."/>
            <person name="Song C."/>
            <person name="Liu Y."/>
        </authorList>
    </citation>
    <scope>NUCLEOTIDE SEQUENCE [LARGE SCALE GENOMIC DNA]</scope>
    <source>
        <strain evidence="1">HL-2020</strain>
        <tissue evidence="1">Leaf</tissue>
    </source>
</reference>
<protein>
    <submittedName>
        <fullName evidence="1">Uncharacterized protein</fullName>
    </submittedName>
</protein>
<dbReference type="EMBL" id="JADFTS010000008">
    <property type="protein sequence ID" value="KAF9594845.1"/>
    <property type="molecule type" value="Genomic_DNA"/>
</dbReference>
<dbReference type="Proteomes" id="UP000631114">
    <property type="component" value="Unassembled WGS sequence"/>
</dbReference>
<sequence length="185" mass="21124">MDKYTSTKVGEGWRRDITRKCTRLGTRRPVNWWPRRRRGGNGRRRCAPNLFFVRLPSFGCSRESLSGPIALRKNADNKNGKPLLYLVFESTSTRISRNSSILTQRGPSLPFGPTLIRELPLPIVQRGGPLPRSASASTRDLKPQNLLVDKDKGHTQDCRSWPWKSLHRSSQELHTRDCNSAVYEL</sequence>
<accession>A0A835H756</accession>
<name>A0A835H756_9MAGN</name>
<dbReference type="AlphaFoldDB" id="A0A835H756"/>
<organism evidence="1 2">
    <name type="scientific">Coptis chinensis</name>
    <dbReference type="NCBI Taxonomy" id="261450"/>
    <lineage>
        <taxon>Eukaryota</taxon>
        <taxon>Viridiplantae</taxon>
        <taxon>Streptophyta</taxon>
        <taxon>Embryophyta</taxon>
        <taxon>Tracheophyta</taxon>
        <taxon>Spermatophyta</taxon>
        <taxon>Magnoliopsida</taxon>
        <taxon>Ranunculales</taxon>
        <taxon>Ranunculaceae</taxon>
        <taxon>Coptidoideae</taxon>
        <taxon>Coptis</taxon>
    </lineage>
</organism>
<proteinExistence type="predicted"/>
<comment type="caution">
    <text evidence="1">The sequence shown here is derived from an EMBL/GenBank/DDBJ whole genome shotgun (WGS) entry which is preliminary data.</text>
</comment>
<evidence type="ECO:0000313" key="2">
    <source>
        <dbReference type="Proteomes" id="UP000631114"/>
    </source>
</evidence>
<keyword evidence="2" id="KW-1185">Reference proteome</keyword>
<gene>
    <name evidence="1" type="ORF">IFM89_034828</name>
</gene>
<evidence type="ECO:0000313" key="1">
    <source>
        <dbReference type="EMBL" id="KAF9594845.1"/>
    </source>
</evidence>